<protein>
    <submittedName>
        <fullName evidence="8">MFS transporter</fullName>
    </submittedName>
</protein>
<evidence type="ECO:0000256" key="2">
    <source>
        <dbReference type="ARBA" id="ARBA00022475"/>
    </source>
</evidence>
<gene>
    <name evidence="8" type="ORF">D7S86_23400</name>
</gene>
<accession>A0A494X9I2</accession>
<feature type="transmembrane region" description="Helical" evidence="6">
    <location>
        <begin position="122"/>
        <end position="144"/>
    </location>
</feature>
<evidence type="ECO:0000256" key="6">
    <source>
        <dbReference type="SAM" id="Phobius"/>
    </source>
</evidence>
<sequence length="372" mass="38429">MLAIGTFAVGTDAFVIAGVLPSIASSLRVSLAAAGQMVTIFSLAYALSAPITGALSAAWYRRTALTAGLLLLVVGNILTAIAPTFGLALASRVVAAIGAGLYTGTASATAAALAGPERRGQAIAIVVLGMTLSLVLGAPLGTAISTIWNWRVTLCAVAGVGGLAGATVFARIPALREVAGIGLSARLAPLRDRHVMRMLLRALLVFIGIFIPYTYISAIYARATTADPRLLSGLLLCFGVASTVSNLVAGRLSDRWGPRRVLVAGSLGLVAVFANMPWMSASPMPALLAAFLAGLFSFSQTTPQQHWMLSQAPRGTQSVVTSLYQATLYLGVSLSGAIGAYFMQRVGPHFLSWLAAAFVLLSLLPIASSRDA</sequence>
<dbReference type="GO" id="GO:0022857">
    <property type="term" value="F:transmembrane transporter activity"/>
    <property type="evidence" value="ECO:0007669"/>
    <property type="project" value="InterPro"/>
</dbReference>
<dbReference type="InterPro" id="IPR050189">
    <property type="entry name" value="MFS_Efflux_Transporters"/>
</dbReference>
<dbReference type="InterPro" id="IPR036259">
    <property type="entry name" value="MFS_trans_sf"/>
</dbReference>
<dbReference type="OrthoDB" id="7029536at2"/>
<dbReference type="Pfam" id="PF07690">
    <property type="entry name" value="MFS_1"/>
    <property type="match status" value="1"/>
</dbReference>
<feature type="domain" description="Major facilitator superfamily (MFS) profile" evidence="7">
    <location>
        <begin position="1"/>
        <end position="372"/>
    </location>
</feature>
<evidence type="ECO:0000259" key="7">
    <source>
        <dbReference type="PROSITE" id="PS50850"/>
    </source>
</evidence>
<dbReference type="InterPro" id="IPR011701">
    <property type="entry name" value="MFS"/>
</dbReference>
<keyword evidence="9" id="KW-1185">Reference proteome</keyword>
<comment type="subcellular location">
    <subcellularLocation>
        <location evidence="1">Cell membrane</location>
        <topology evidence="1">Multi-pass membrane protein</topology>
    </subcellularLocation>
</comment>
<dbReference type="PANTHER" id="PTHR43124:SF10">
    <property type="entry name" value="PURINE EFFLUX PUMP PBUE"/>
    <property type="match status" value="1"/>
</dbReference>
<evidence type="ECO:0000256" key="5">
    <source>
        <dbReference type="ARBA" id="ARBA00023136"/>
    </source>
</evidence>
<dbReference type="EMBL" id="RBZU01000013">
    <property type="protein sequence ID" value="RKP47178.1"/>
    <property type="molecule type" value="Genomic_DNA"/>
</dbReference>
<feature type="transmembrane region" description="Helical" evidence="6">
    <location>
        <begin position="261"/>
        <end position="278"/>
    </location>
</feature>
<dbReference type="SUPFAM" id="SSF103473">
    <property type="entry name" value="MFS general substrate transporter"/>
    <property type="match status" value="1"/>
</dbReference>
<dbReference type="GO" id="GO:0005886">
    <property type="term" value="C:plasma membrane"/>
    <property type="evidence" value="ECO:0007669"/>
    <property type="project" value="UniProtKB-SubCell"/>
</dbReference>
<proteinExistence type="predicted"/>
<feature type="transmembrane region" description="Helical" evidence="6">
    <location>
        <begin position="350"/>
        <end position="367"/>
    </location>
</feature>
<dbReference type="PROSITE" id="PS50850">
    <property type="entry name" value="MFS"/>
    <property type="match status" value="1"/>
</dbReference>
<feature type="transmembrane region" description="Helical" evidence="6">
    <location>
        <begin position="67"/>
        <end position="87"/>
    </location>
</feature>
<feature type="transmembrane region" description="Helical" evidence="6">
    <location>
        <begin position="150"/>
        <end position="170"/>
    </location>
</feature>
<evidence type="ECO:0000256" key="1">
    <source>
        <dbReference type="ARBA" id="ARBA00004651"/>
    </source>
</evidence>
<evidence type="ECO:0000256" key="3">
    <source>
        <dbReference type="ARBA" id="ARBA00022692"/>
    </source>
</evidence>
<name>A0A494X9I2_9BURK</name>
<feature type="transmembrane region" description="Helical" evidence="6">
    <location>
        <begin position="230"/>
        <end position="249"/>
    </location>
</feature>
<dbReference type="AlphaFoldDB" id="A0A494X9I2"/>
<feature type="transmembrane region" description="Helical" evidence="6">
    <location>
        <begin position="323"/>
        <end position="344"/>
    </location>
</feature>
<keyword evidence="5 6" id="KW-0472">Membrane</keyword>
<reference evidence="8 9" key="1">
    <citation type="submission" date="2018-10" db="EMBL/GenBank/DDBJ databases">
        <title>Robbsia sp. DHC34, isolated from soil.</title>
        <authorList>
            <person name="Gao Z.-H."/>
            <person name="Qiu L.-H."/>
        </authorList>
    </citation>
    <scope>NUCLEOTIDE SEQUENCE [LARGE SCALE GENOMIC DNA]</scope>
    <source>
        <strain evidence="8 9">DHC34</strain>
    </source>
</reference>
<evidence type="ECO:0000313" key="8">
    <source>
        <dbReference type="EMBL" id="RKP47178.1"/>
    </source>
</evidence>
<keyword evidence="4 6" id="KW-1133">Transmembrane helix</keyword>
<feature type="transmembrane region" description="Helical" evidence="6">
    <location>
        <begin position="93"/>
        <end position="115"/>
    </location>
</feature>
<evidence type="ECO:0000313" key="9">
    <source>
        <dbReference type="Proteomes" id="UP000270342"/>
    </source>
</evidence>
<feature type="transmembrane region" description="Helical" evidence="6">
    <location>
        <begin position="198"/>
        <end position="218"/>
    </location>
</feature>
<keyword evidence="3 6" id="KW-0812">Transmembrane</keyword>
<comment type="caution">
    <text evidence="8">The sequence shown here is derived from an EMBL/GenBank/DDBJ whole genome shotgun (WGS) entry which is preliminary data.</text>
</comment>
<keyword evidence="2" id="KW-1003">Cell membrane</keyword>
<dbReference type="Gene3D" id="1.20.1250.20">
    <property type="entry name" value="MFS general substrate transporter like domains"/>
    <property type="match status" value="2"/>
</dbReference>
<dbReference type="CDD" id="cd17324">
    <property type="entry name" value="MFS_NepI_like"/>
    <property type="match status" value="1"/>
</dbReference>
<dbReference type="InterPro" id="IPR020846">
    <property type="entry name" value="MFS_dom"/>
</dbReference>
<evidence type="ECO:0000256" key="4">
    <source>
        <dbReference type="ARBA" id="ARBA00022989"/>
    </source>
</evidence>
<dbReference type="Proteomes" id="UP000270342">
    <property type="component" value="Unassembled WGS sequence"/>
</dbReference>
<feature type="transmembrane region" description="Helical" evidence="6">
    <location>
        <begin position="284"/>
        <end position="302"/>
    </location>
</feature>
<dbReference type="PANTHER" id="PTHR43124">
    <property type="entry name" value="PURINE EFFLUX PUMP PBUE"/>
    <property type="match status" value="1"/>
</dbReference>
<feature type="transmembrane region" description="Helical" evidence="6">
    <location>
        <begin position="33"/>
        <end position="60"/>
    </location>
</feature>
<organism evidence="8 9">
    <name type="scientific">Pararobbsia silviterrae</name>
    <dbReference type="NCBI Taxonomy" id="1792498"/>
    <lineage>
        <taxon>Bacteria</taxon>
        <taxon>Pseudomonadati</taxon>
        <taxon>Pseudomonadota</taxon>
        <taxon>Betaproteobacteria</taxon>
        <taxon>Burkholderiales</taxon>
        <taxon>Burkholderiaceae</taxon>
        <taxon>Pararobbsia</taxon>
    </lineage>
</organism>